<feature type="compositionally biased region" description="Basic and acidic residues" evidence="1">
    <location>
        <begin position="276"/>
        <end position="289"/>
    </location>
</feature>
<dbReference type="InterPro" id="IPR056145">
    <property type="entry name" value="DUF7728"/>
</dbReference>
<keyword evidence="2" id="KW-1133">Transmembrane helix</keyword>
<feature type="chain" id="PRO_5034252763" description="DUF7728 domain-containing protein" evidence="3">
    <location>
        <begin position="22"/>
        <end position="411"/>
    </location>
</feature>
<dbReference type="AlphaFoldDB" id="A0A8H3YPC6"/>
<evidence type="ECO:0000259" key="4">
    <source>
        <dbReference type="Pfam" id="PF24854"/>
    </source>
</evidence>
<dbReference type="Proteomes" id="UP000433883">
    <property type="component" value="Unassembled WGS sequence"/>
</dbReference>
<feature type="region of interest" description="Disordered" evidence="1">
    <location>
        <begin position="256"/>
        <end position="313"/>
    </location>
</feature>
<accession>A0A8H3YPC6</accession>
<protein>
    <recommendedName>
        <fullName evidence="4">DUF7728 domain-containing protein</fullName>
    </recommendedName>
</protein>
<feature type="domain" description="DUF7728" evidence="4">
    <location>
        <begin position="48"/>
        <end position="200"/>
    </location>
</feature>
<evidence type="ECO:0000256" key="1">
    <source>
        <dbReference type="SAM" id="MobiDB-lite"/>
    </source>
</evidence>
<evidence type="ECO:0000313" key="6">
    <source>
        <dbReference type="Proteomes" id="UP000433883"/>
    </source>
</evidence>
<evidence type="ECO:0000256" key="2">
    <source>
        <dbReference type="SAM" id="Phobius"/>
    </source>
</evidence>
<dbReference type="Pfam" id="PF24854">
    <property type="entry name" value="DUF7728"/>
    <property type="match status" value="1"/>
</dbReference>
<reference evidence="5 6" key="1">
    <citation type="submission" date="2019-11" db="EMBL/GenBank/DDBJ databases">
        <title>Venturia inaequalis Genome Resource.</title>
        <authorList>
            <person name="Lichtner F.J."/>
        </authorList>
    </citation>
    <scope>NUCLEOTIDE SEQUENCE [LARGE SCALE GENOMIC DNA]</scope>
    <source>
        <strain evidence="5">Bline_iso_100314</strain>
    </source>
</reference>
<feature type="compositionally biased region" description="Basic residues" evidence="1">
    <location>
        <begin position="297"/>
        <end position="313"/>
    </location>
</feature>
<dbReference type="EMBL" id="WNWQ01000667">
    <property type="protein sequence ID" value="KAE9964781.1"/>
    <property type="molecule type" value="Genomic_DNA"/>
</dbReference>
<keyword evidence="2" id="KW-0472">Membrane</keyword>
<dbReference type="PANTHER" id="PTHR40622">
    <property type="match status" value="1"/>
</dbReference>
<keyword evidence="3" id="KW-0732">Signal</keyword>
<evidence type="ECO:0000313" key="5">
    <source>
        <dbReference type="EMBL" id="KAE9964781.1"/>
    </source>
</evidence>
<proteinExistence type="predicted"/>
<name>A0A8H3YPC6_VENIN</name>
<keyword evidence="2" id="KW-0812">Transmembrane</keyword>
<evidence type="ECO:0000256" key="3">
    <source>
        <dbReference type="SAM" id="SignalP"/>
    </source>
</evidence>
<gene>
    <name evidence="5" type="ORF">BLS_008071</name>
</gene>
<sequence length="411" mass="44827">MVASKMRSLALAATLANAAQAIMIPPNVALESLGNHGMGHSHVHDPHSKIMVVDCVGCAIAQPRTKNGERTWVQGIENGLYLNISVGAQPETLELNGVQFYPPVMSLETDSPVPYIAQVPATASLVDIKADPKKYTSNPLRLTNWAFQAGTSHTVESGEEILNIRIKLSALEGQPINVPDITIQALKNLEGQLTLLKVDTRMDGPPGHHGAPQDCREWPLLCKWRAMIASKYHGLKGGIKGIKGHGCHMGKGMMGGRPHHKINRPPPTNMHHGPNSHHDGAGAMDEHRGPPPPHHGGPPHHGKPHHGFPHHNNKAHPVFRAIGRVLLTVFVPIVLGVAAGMITYLLGMFLGAIFAFTWAKVRPTERYQRLAFAKEDIESPRDSMDKIEYVDEKVEVEAPPQYAEVEGKEVK</sequence>
<feature type="transmembrane region" description="Helical" evidence="2">
    <location>
        <begin position="326"/>
        <end position="359"/>
    </location>
</feature>
<comment type="caution">
    <text evidence="5">The sequence shown here is derived from an EMBL/GenBank/DDBJ whole genome shotgun (WGS) entry which is preliminary data.</text>
</comment>
<dbReference type="PANTHER" id="PTHR40622:SF1">
    <property type="match status" value="1"/>
</dbReference>
<organism evidence="5 6">
    <name type="scientific">Venturia inaequalis</name>
    <name type="common">Apple scab fungus</name>
    <dbReference type="NCBI Taxonomy" id="5025"/>
    <lineage>
        <taxon>Eukaryota</taxon>
        <taxon>Fungi</taxon>
        <taxon>Dikarya</taxon>
        <taxon>Ascomycota</taxon>
        <taxon>Pezizomycotina</taxon>
        <taxon>Dothideomycetes</taxon>
        <taxon>Pleosporomycetidae</taxon>
        <taxon>Venturiales</taxon>
        <taxon>Venturiaceae</taxon>
        <taxon>Venturia</taxon>
    </lineage>
</organism>
<feature type="signal peptide" evidence="3">
    <location>
        <begin position="1"/>
        <end position="21"/>
    </location>
</feature>